<feature type="compositionally biased region" description="Low complexity" evidence="1">
    <location>
        <begin position="58"/>
        <end position="67"/>
    </location>
</feature>
<name>X6LM09_RETFI</name>
<feature type="compositionally biased region" description="Basic and acidic residues" evidence="1">
    <location>
        <begin position="155"/>
        <end position="173"/>
    </location>
</feature>
<dbReference type="OrthoDB" id="205993at2759"/>
<comment type="caution">
    <text evidence="2">The sequence shown here is derived from an EMBL/GenBank/DDBJ whole genome shotgun (WGS) entry which is preliminary data.</text>
</comment>
<accession>X6LM09</accession>
<feature type="compositionally biased region" description="Low complexity" evidence="1">
    <location>
        <begin position="286"/>
        <end position="296"/>
    </location>
</feature>
<reference evidence="2 3" key="1">
    <citation type="journal article" date="2013" name="Curr. Biol.">
        <title>The Genome of the Foraminiferan Reticulomyxa filosa.</title>
        <authorList>
            <person name="Glockner G."/>
            <person name="Hulsmann N."/>
            <person name="Schleicher M."/>
            <person name="Noegel A.A."/>
            <person name="Eichinger L."/>
            <person name="Gallinger C."/>
            <person name="Pawlowski J."/>
            <person name="Sierra R."/>
            <person name="Euteneuer U."/>
            <person name="Pillet L."/>
            <person name="Moustafa A."/>
            <person name="Platzer M."/>
            <person name="Groth M."/>
            <person name="Szafranski K."/>
            <person name="Schliwa M."/>
        </authorList>
    </citation>
    <scope>NUCLEOTIDE SEQUENCE [LARGE SCALE GENOMIC DNA]</scope>
</reference>
<dbReference type="Proteomes" id="UP000023152">
    <property type="component" value="Unassembled WGS sequence"/>
</dbReference>
<dbReference type="OMA" id="EWPRPDA"/>
<evidence type="ECO:0000313" key="3">
    <source>
        <dbReference type="Proteomes" id="UP000023152"/>
    </source>
</evidence>
<feature type="compositionally biased region" description="Basic and acidic residues" evidence="1">
    <location>
        <begin position="201"/>
        <end position="221"/>
    </location>
</feature>
<dbReference type="GO" id="GO:1990112">
    <property type="term" value="C:RQC complex"/>
    <property type="evidence" value="ECO:0007669"/>
    <property type="project" value="TreeGrafter"/>
</dbReference>
<dbReference type="InterPro" id="IPR006994">
    <property type="entry name" value="TCF25/Rqc1"/>
</dbReference>
<evidence type="ECO:0000256" key="1">
    <source>
        <dbReference type="SAM" id="MobiDB-lite"/>
    </source>
</evidence>
<proteinExistence type="predicted"/>
<protein>
    <recommendedName>
        <fullName evidence="4">Transcription factor 25</fullName>
    </recommendedName>
</protein>
<keyword evidence="3" id="KW-1185">Reference proteome</keyword>
<feature type="compositionally biased region" description="Basic and acidic residues" evidence="1">
    <location>
        <begin position="68"/>
        <end position="92"/>
    </location>
</feature>
<dbReference type="EMBL" id="ASPP01035961">
    <property type="protein sequence ID" value="ETO02366.1"/>
    <property type="molecule type" value="Genomic_DNA"/>
</dbReference>
<feature type="compositionally biased region" description="Basic residues" evidence="1">
    <location>
        <begin position="129"/>
        <end position="139"/>
    </location>
</feature>
<sequence length="678" mass="79377">MSTKQLRKLRGNRVFEVANKILEAEPPSRSDEEEEDEDFEAYEKRMLALKMQREKEQQQQQQKQQQKQKQEQEASTVKKKDEKGGDKNDKESANLSPPLATAEVEKDKQDKQEEEEEEEEEEAIVSAPKGKKKKKHQNKKAQDKENGRGRGKVATQEKKKTAAKSERKGKEPSGNKAKASGNTKKSERESKEKKEEEEEEEKKNITRTSDEKSIKSKEQQKKEAKLYDAFIEEDLAFDKKCKYQVHTLLACDARYLDPNYEMRQKFGDIAVNSHLQERTTADNDDSNNNNNNGHDNPSVQSDVRRKTPANKRKQFLLKQMNKQKNKDGQLFYLFLINKQWPLPYDLLSKQSGNVYMWVYADVDNHYKYLNYEYDNLYEVIENEYKMRVARSDPHQLLEMLERHPYHMDTLLTVSNLFAQFGRLEDANDLIERCLYRFDCAFHSLMLRYFRINEKSSSSSPPIQLRLCYDIQSNRSFYYALWKYSQSVGRRGCVHTAFELTKYLLSLSPSRDPLCTLLCIDYWALRSFDWVWMLSFANDWILDVNTETGVRLLPNWCFGVALAKFKLEKDCGEHKNNLKKALKQSRQTYIHCAVAPGAIDRSKMPVDLKTCNVFHLSSSMLLQQAILMFPEVIAALIAKVDNRLLEDPKWMTLFDHPYFVNAKSRFVFKPKKKKKKGDY</sequence>
<dbReference type="PANTHER" id="PTHR22684:SF0">
    <property type="entry name" value="RIBOSOME QUALITY CONTROL COMPLEX SUBUNIT TCF25"/>
    <property type="match status" value="1"/>
</dbReference>
<organism evidence="2 3">
    <name type="scientific">Reticulomyxa filosa</name>
    <dbReference type="NCBI Taxonomy" id="46433"/>
    <lineage>
        <taxon>Eukaryota</taxon>
        <taxon>Sar</taxon>
        <taxon>Rhizaria</taxon>
        <taxon>Retaria</taxon>
        <taxon>Foraminifera</taxon>
        <taxon>Monothalamids</taxon>
        <taxon>Reticulomyxidae</taxon>
        <taxon>Reticulomyxa</taxon>
    </lineage>
</organism>
<feature type="compositionally biased region" description="Basic and acidic residues" evidence="1">
    <location>
        <begin position="184"/>
        <end position="194"/>
    </location>
</feature>
<feature type="compositionally biased region" description="Acidic residues" evidence="1">
    <location>
        <begin position="112"/>
        <end position="123"/>
    </location>
</feature>
<feature type="region of interest" description="Disordered" evidence="1">
    <location>
        <begin position="20"/>
        <end position="221"/>
    </location>
</feature>
<dbReference type="AlphaFoldDB" id="X6LM09"/>
<evidence type="ECO:0000313" key="2">
    <source>
        <dbReference type="EMBL" id="ETO02366.1"/>
    </source>
</evidence>
<feature type="compositionally biased region" description="Acidic residues" evidence="1">
    <location>
        <begin position="31"/>
        <end position="40"/>
    </location>
</feature>
<gene>
    <name evidence="2" type="ORF">RFI_35072</name>
</gene>
<dbReference type="PANTHER" id="PTHR22684">
    <property type="entry name" value="NULP1-RELATED"/>
    <property type="match status" value="1"/>
</dbReference>
<feature type="compositionally biased region" description="Basic and acidic residues" evidence="1">
    <location>
        <begin position="41"/>
        <end position="57"/>
    </location>
</feature>
<feature type="region of interest" description="Disordered" evidence="1">
    <location>
        <begin position="279"/>
        <end position="307"/>
    </location>
</feature>
<dbReference type="Pfam" id="PF04910">
    <property type="entry name" value="Tcf25"/>
    <property type="match status" value="1"/>
</dbReference>
<evidence type="ECO:0008006" key="4">
    <source>
        <dbReference type="Google" id="ProtNLM"/>
    </source>
</evidence>